<dbReference type="AlphaFoldDB" id="A0A518K136"/>
<dbReference type="Proteomes" id="UP000315082">
    <property type="component" value="Chromosome"/>
</dbReference>
<keyword evidence="2" id="KW-1185">Reference proteome</keyword>
<dbReference type="RefSeq" id="WP_145102015.1">
    <property type="nucleotide sequence ID" value="NZ_CP036348.1"/>
</dbReference>
<proteinExistence type="predicted"/>
<evidence type="ECO:0000313" key="2">
    <source>
        <dbReference type="Proteomes" id="UP000315082"/>
    </source>
</evidence>
<sequence>MKHPLSLRESQRRQRPAGALRDVGPAIGLLLAVALSQVAPVAIRPLAMHGRAAESTSLLAALNAKAFAVVKLPTVTRQGELRPQEFKSLDDGLAPMFAASPRFRSPSLATSSLRSMPRRTATLVDMNVRLQI</sequence>
<dbReference type="KEGG" id="rcf:Poly24_52010"/>
<dbReference type="EMBL" id="CP036348">
    <property type="protein sequence ID" value="QDV71465.1"/>
    <property type="molecule type" value="Genomic_DNA"/>
</dbReference>
<accession>A0A518K136</accession>
<name>A0A518K136_9BACT</name>
<reference evidence="1 2" key="1">
    <citation type="submission" date="2019-02" db="EMBL/GenBank/DDBJ databases">
        <title>Deep-cultivation of Planctomycetes and their phenomic and genomic characterization uncovers novel biology.</title>
        <authorList>
            <person name="Wiegand S."/>
            <person name="Jogler M."/>
            <person name="Boedeker C."/>
            <person name="Pinto D."/>
            <person name="Vollmers J."/>
            <person name="Rivas-Marin E."/>
            <person name="Kohn T."/>
            <person name="Peeters S.H."/>
            <person name="Heuer A."/>
            <person name="Rast P."/>
            <person name="Oberbeckmann S."/>
            <person name="Bunk B."/>
            <person name="Jeske O."/>
            <person name="Meyerdierks A."/>
            <person name="Storesund J.E."/>
            <person name="Kallscheuer N."/>
            <person name="Luecker S."/>
            <person name="Lage O.M."/>
            <person name="Pohl T."/>
            <person name="Merkel B.J."/>
            <person name="Hornburger P."/>
            <person name="Mueller R.-W."/>
            <person name="Bruemmer F."/>
            <person name="Labrenz M."/>
            <person name="Spormann A.M."/>
            <person name="Op den Camp H."/>
            <person name="Overmann J."/>
            <person name="Amann R."/>
            <person name="Jetten M.S.M."/>
            <person name="Mascher T."/>
            <person name="Medema M.H."/>
            <person name="Devos D.P."/>
            <person name="Kaster A.-K."/>
            <person name="Ovreas L."/>
            <person name="Rohde M."/>
            <person name="Galperin M.Y."/>
            <person name="Jogler C."/>
        </authorList>
    </citation>
    <scope>NUCLEOTIDE SEQUENCE [LARGE SCALE GENOMIC DNA]</scope>
    <source>
        <strain evidence="1 2">Poly24</strain>
    </source>
</reference>
<organism evidence="1 2">
    <name type="scientific">Rosistilla carotiformis</name>
    <dbReference type="NCBI Taxonomy" id="2528017"/>
    <lineage>
        <taxon>Bacteria</taxon>
        <taxon>Pseudomonadati</taxon>
        <taxon>Planctomycetota</taxon>
        <taxon>Planctomycetia</taxon>
        <taxon>Pirellulales</taxon>
        <taxon>Pirellulaceae</taxon>
        <taxon>Rosistilla</taxon>
    </lineage>
</organism>
<protein>
    <submittedName>
        <fullName evidence="1">Uncharacterized protein</fullName>
    </submittedName>
</protein>
<gene>
    <name evidence="1" type="ORF">Poly24_52010</name>
</gene>
<evidence type="ECO:0000313" key="1">
    <source>
        <dbReference type="EMBL" id="QDV71465.1"/>
    </source>
</evidence>